<feature type="non-terminal residue" evidence="1">
    <location>
        <position position="185"/>
    </location>
</feature>
<dbReference type="OrthoDB" id="2683861at2759"/>
<evidence type="ECO:0000313" key="1">
    <source>
        <dbReference type="EMBL" id="TDL14370.1"/>
    </source>
</evidence>
<keyword evidence="2" id="KW-1185">Reference proteome</keyword>
<organism evidence="1 2">
    <name type="scientific">Rickenella mellea</name>
    <dbReference type="NCBI Taxonomy" id="50990"/>
    <lineage>
        <taxon>Eukaryota</taxon>
        <taxon>Fungi</taxon>
        <taxon>Dikarya</taxon>
        <taxon>Basidiomycota</taxon>
        <taxon>Agaricomycotina</taxon>
        <taxon>Agaricomycetes</taxon>
        <taxon>Hymenochaetales</taxon>
        <taxon>Rickenellaceae</taxon>
        <taxon>Rickenella</taxon>
    </lineage>
</organism>
<protein>
    <submittedName>
        <fullName evidence="1">Uncharacterized protein</fullName>
    </submittedName>
</protein>
<evidence type="ECO:0000313" key="2">
    <source>
        <dbReference type="Proteomes" id="UP000294933"/>
    </source>
</evidence>
<dbReference type="VEuPathDB" id="FungiDB:BD410DRAFT_690423"/>
<feature type="non-terminal residue" evidence="1">
    <location>
        <position position="1"/>
    </location>
</feature>
<reference evidence="1 2" key="1">
    <citation type="submission" date="2018-06" db="EMBL/GenBank/DDBJ databases">
        <title>A transcriptomic atlas of mushroom development highlights an independent origin of complex multicellularity.</title>
        <authorList>
            <consortium name="DOE Joint Genome Institute"/>
            <person name="Krizsan K."/>
            <person name="Almasi E."/>
            <person name="Merenyi Z."/>
            <person name="Sahu N."/>
            <person name="Viragh M."/>
            <person name="Koszo T."/>
            <person name="Mondo S."/>
            <person name="Kiss B."/>
            <person name="Balint B."/>
            <person name="Kues U."/>
            <person name="Barry K."/>
            <person name="Hegedus J.C."/>
            <person name="Henrissat B."/>
            <person name="Johnson J."/>
            <person name="Lipzen A."/>
            <person name="Ohm R."/>
            <person name="Nagy I."/>
            <person name="Pangilinan J."/>
            <person name="Yan J."/>
            <person name="Xiong Y."/>
            <person name="Grigoriev I.V."/>
            <person name="Hibbett D.S."/>
            <person name="Nagy L.G."/>
        </authorList>
    </citation>
    <scope>NUCLEOTIDE SEQUENCE [LARGE SCALE GENOMIC DNA]</scope>
    <source>
        <strain evidence="1 2">SZMC22713</strain>
    </source>
</reference>
<gene>
    <name evidence="1" type="ORF">BD410DRAFT_690423</name>
</gene>
<name>A0A4Y7PIX6_9AGAM</name>
<dbReference type="STRING" id="50990.A0A4Y7PIX6"/>
<accession>A0A4Y7PIX6</accession>
<sequence length="185" mass="20774">DTSAFPEWLVNALAFIIKQDVKGVVWEAVINMWVELERRLGFPTTDASDPASRLDTKHRPAQVSTWIRSGRPYNKVPPIADPAEYGNSWRKWWKGLQPKWRDAGVDWPLRDGIAGTEGAWTGEKWPGVAKGGKNGFHIVIVTLVWWNSVATEPADRRAFAVALVDVEWCLCQVVEALKLKGKRAA</sequence>
<dbReference type="Proteomes" id="UP000294933">
    <property type="component" value="Unassembled WGS sequence"/>
</dbReference>
<dbReference type="EMBL" id="ML170347">
    <property type="protein sequence ID" value="TDL14370.1"/>
    <property type="molecule type" value="Genomic_DNA"/>
</dbReference>
<proteinExistence type="predicted"/>
<dbReference type="AlphaFoldDB" id="A0A4Y7PIX6"/>